<accession>A0A166B891</accession>
<keyword evidence="2" id="KW-1185">Reference proteome</keyword>
<dbReference type="AlphaFoldDB" id="A0A166B891"/>
<sequence length="213" mass="22770">MTAALLDTPDLQDLLADEPRMDKAERKAQDELSKKLGVPLILDNLHSLGPGTLTTLQPLHALMFLFKYISPSSSSASLGSTGTPDPDFAGFFAEPASRGYAATSADWLRAAHNTLRPPEAINLDKLGLDPEGNAHGGWDGRAEGWVGMARDVVVAQIGTCPEGAVKLEFSLLGLRDEPLVALQARYSQAQQSGDHAIASELLATLYTENTKCE</sequence>
<dbReference type="OrthoDB" id="1924260at2759"/>
<evidence type="ECO:0000313" key="1">
    <source>
        <dbReference type="EMBL" id="KZP12376.1"/>
    </source>
</evidence>
<gene>
    <name evidence="1" type="ORF">FIBSPDRAFT_1050095</name>
</gene>
<evidence type="ECO:0000313" key="2">
    <source>
        <dbReference type="Proteomes" id="UP000076532"/>
    </source>
</evidence>
<name>A0A166B891_9AGAM</name>
<proteinExistence type="predicted"/>
<protein>
    <submittedName>
        <fullName evidence="1">Uncharacterized protein</fullName>
    </submittedName>
</protein>
<dbReference type="Proteomes" id="UP000076532">
    <property type="component" value="Unassembled WGS sequence"/>
</dbReference>
<dbReference type="STRING" id="436010.A0A166B891"/>
<reference evidence="1 2" key="1">
    <citation type="journal article" date="2016" name="Mol. Biol. Evol.">
        <title>Comparative Genomics of Early-Diverging Mushroom-Forming Fungi Provides Insights into the Origins of Lignocellulose Decay Capabilities.</title>
        <authorList>
            <person name="Nagy L.G."/>
            <person name="Riley R."/>
            <person name="Tritt A."/>
            <person name="Adam C."/>
            <person name="Daum C."/>
            <person name="Floudas D."/>
            <person name="Sun H."/>
            <person name="Yadav J.S."/>
            <person name="Pangilinan J."/>
            <person name="Larsson K.H."/>
            <person name="Matsuura K."/>
            <person name="Barry K."/>
            <person name="Labutti K."/>
            <person name="Kuo R."/>
            <person name="Ohm R.A."/>
            <person name="Bhattacharya S.S."/>
            <person name="Shirouzu T."/>
            <person name="Yoshinaga Y."/>
            <person name="Martin F.M."/>
            <person name="Grigoriev I.V."/>
            <person name="Hibbett D.S."/>
        </authorList>
    </citation>
    <scope>NUCLEOTIDE SEQUENCE [LARGE SCALE GENOMIC DNA]</scope>
    <source>
        <strain evidence="1 2">CBS 109695</strain>
    </source>
</reference>
<organism evidence="1 2">
    <name type="scientific">Athelia psychrophila</name>
    <dbReference type="NCBI Taxonomy" id="1759441"/>
    <lineage>
        <taxon>Eukaryota</taxon>
        <taxon>Fungi</taxon>
        <taxon>Dikarya</taxon>
        <taxon>Basidiomycota</taxon>
        <taxon>Agaricomycotina</taxon>
        <taxon>Agaricomycetes</taxon>
        <taxon>Agaricomycetidae</taxon>
        <taxon>Atheliales</taxon>
        <taxon>Atheliaceae</taxon>
        <taxon>Athelia</taxon>
    </lineage>
</organism>
<dbReference type="EMBL" id="KV417648">
    <property type="protein sequence ID" value="KZP12376.1"/>
    <property type="molecule type" value="Genomic_DNA"/>
</dbReference>